<reference evidence="5 6" key="1">
    <citation type="journal article" date="2018" name="Nat. Ecol. Evol.">
        <title>Genomic signatures of mitonuclear coevolution across populations of Tigriopus californicus.</title>
        <authorList>
            <person name="Barreto F.S."/>
            <person name="Watson E.T."/>
            <person name="Lima T.G."/>
            <person name="Willett C.S."/>
            <person name="Edmands S."/>
            <person name="Li W."/>
            <person name="Burton R.S."/>
        </authorList>
    </citation>
    <scope>NUCLEOTIDE SEQUENCE [LARGE SCALE GENOMIC DNA]</scope>
    <source>
        <strain evidence="5 6">San Diego</strain>
    </source>
</reference>
<protein>
    <recommendedName>
        <fullName evidence="4">CUB domain-containing protein</fullName>
    </recommendedName>
</protein>
<name>A0A553P783_TIGCA</name>
<dbReference type="SUPFAM" id="SSF49854">
    <property type="entry name" value="Spermadhesin, CUB domain"/>
    <property type="match status" value="1"/>
</dbReference>
<dbReference type="PROSITE" id="PS01180">
    <property type="entry name" value="CUB"/>
    <property type="match status" value="1"/>
</dbReference>
<dbReference type="InterPro" id="IPR000859">
    <property type="entry name" value="CUB_dom"/>
</dbReference>
<evidence type="ECO:0000256" key="1">
    <source>
        <dbReference type="ARBA" id="ARBA00023157"/>
    </source>
</evidence>
<dbReference type="Gene3D" id="2.60.120.290">
    <property type="entry name" value="Spermadhesin, CUB domain"/>
    <property type="match status" value="1"/>
</dbReference>
<dbReference type="OrthoDB" id="6337346at2759"/>
<proteinExistence type="predicted"/>
<gene>
    <name evidence="5" type="ORF">TCAL_12361</name>
</gene>
<evidence type="ECO:0000259" key="4">
    <source>
        <dbReference type="PROSITE" id="PS01180"/>
    </source>
</evidence>
<dbReference type="InterPro" id="IPR058698">
    <property type="entry name" value="CUB_metazoa"/>
</dbReference>
<keyword evidence="1" id="KW-1015">Disulfide bond</keyword>
<feature type="domain" description="CUB" evidence="4">
    <location>
        <begin position="90"/>
        <end position="213"/>
    </location>
</feature>
<sequence>MIRSLKQFLAFSAIVALGIASKMVEPGANRQKKLLSLFNIVQFDNDQCTGTGGTLGTCFTSAECMNRQGIARGSCAAGFGTCCAFQISTCGGVVTQNNTLIQNENFPTGTTTNRVCSFSISNVAGATNICQIRLDFINTALEQPNGMGLCENDMLTVTTTPATVTYPILCGDLSGQHMYIDVVRGSVGAVANVDVQTQTATGARLFNIRTSYIDCNSLSRPPQGCRQYFEGPSARIQSYNFGGLHLQNQQISYCFRQEMGRCSFTVRESTVTGAGDAFELIQGAGEMEMVITVCTISFIQFPIMPTLGQDNRCGKIFGLTAGDTIPSNVPSQRSTPFRILFQTIDMDQAMGKGFDLTVTQNPC</sequence>
<dbReference type="PANTHER" id="PTHR33236:SF5">
    <property type="entry name" value="CUB DOMAIN-CONTAINING PROTEIN"/>
    <property type="match status" value="1"/>
</dbReference>
<dbReference type="Proteomes" id="UP000318571">
    <property type="component" value="Chromosome 3"/>
</dbReference>
<feature type="chain" id="PRO_5022016757" description="CUB domain-containing protein" evidence="3">
    <location>
        <begin position="21"/>
        <end position="363"/>
    </location>
</feature>
<evidence type="ECO:0000313" key="6">
    <source>
        <dbReference type="Proteomes" id="UP000318571"/>
    </source>
</evidence>
<keyword evidence="6" id="KW-1185">Reference proteome</keyword>
<dbReference type="EMBL" id="VCGU01000007">
    <property type="protein sequence ID" value="TRY73546.1"/>
    <property type="molecule type" value="Genomic_DNA"/>
</dbReference>
<keyword evidence="3" id="KW-0732">Signal</keyword>
<evidence type="ECO:0000256" key="3">
    <source>
        <dbReference type="SAM" id="SignalP"/>
    </source>
</evidence>
<comment type="caution">
    <text evidence="5">The sequence shown here is derived from an EMBL/GenBank/DDBJ whole genome shotgun (WGS) entry which is preliminary data.</text>
</comment>
<dbReference type="STRING" id="6832.A0A553P783"/>
<dbReference type="OMA" id="WITIDSE"/>
<evidence type="ECO:0000313" key="5">
    <source>
        <dbReference type="EMBL" id="TRY73546.1"/>
    </source>
</evidence>
<dbReference type="Pfam" id="PF26080">
    <property type="entry name" value="CUB_animal"/>
    <property type="match status" value="1"/>
</dbReference>
<comment type="caution">
    <text evidence="2">Lacks conserved residue(s) required for the propagation of feature annotation.</text>
</comment>
<evidence type="ECO:0000256" key="2">
    <source>
        <dbReference type="PROSITE-ProRule" id="PRU00059"/>
    </source>
</evidence>
<dbReference type="PANTHER" id="PTHR33236">
    <property type="entry name" value="INTRAFLAGELLAR TRANSPORT PROTEIN 122 FAMILY PROTEIN-RELATED"/>
    <property type="match status" value="1"/>
</dbReference>
<accession>A0A553P783</accession>
<dbReference type="Pfam" id="PF00431">
    <property type="entry name" value="CUB"/>
    <property type="match status" value="1"/>
</dbReference>
<dbReference type="AlphaFoldDB" id="A0A553P783"/>
<feature type="signal peptide" evidence="3">
    <location>
        <begin position="1"/>
        <end position="20"/>
    </location>
</feature>
<organism evidence="5 6">
    <name type="scientific">Tigriopus californicus</name>
    <name type="common">Marine copepod</name>
    <dbReference type="NCBI Taxonomy" id="6832"/>
    <lineage>
        <taxon>Eukaryota</taxon>
        <taxon>Metazoa</taxon>
        <taxon>Ecdysozoa</taxon>
        <taxon>Arthropoda</taxon>
        <taxon>Crustacea</taxon>
        <taxon>Multicrustacea</taxon>
        <taxon>Hexanauplia</taxon>
        <taxon>Copepoda</taxon>
        <taxon>Harpacticoida</taxon>
        <taxon>Harpacticidae</taxon>
        <taxon>Tigriopus</taxon>
    </lineage>
</organism>
<dbReference type="InterPro" id="IPR035914">
    <property type="entry name" value="Sperma_CUB_dom_sf"/>
</dbReference>